<name>A0A518CQJ6_9PLAN</name>
<evidence type="ECO:0000313" key="1">
    <source>
        <dbReference type="EMBL" id="QDU81485.1"/>
    </source>
</evidence>
<dbReference type="AlphaFoldDB" id="A0A518CQJ6"/>
<keyword evidence="2" id="KW-1185">Reference proteome</keyword>
<dbReference type="EMBL" id="CP036281">
    <property type="protein sequence ID" value="QDU81485.1"/>
    <property type="molecule type" value="Genomic_DNA"/>
</dbReference>
<accession>A0A518CQJ6</accession>
<gene>
    <name evidence="1" type="ORF">Pla110_32270</name>
</gene>
<dbReference type="KEGG" id="plon:Pla110_32270"/>
<sequence>MKTNNFSGVIGRLNEAMEELLASWQETKVQWNDHNSHQFEENYLIPLYNATRQTVESTRMMNETTRKAVQECTRGPFESS</sequence>
<proteinExistence type="predicted"/>
<reference evidence="1 2" key="1">
    <citation type="submission" date="2019-02" db="EMBL/GenBank/DDBJ databases">
        <title>Deep-cultivation of Planctomycetes and their phenomic and genomic characterization uncovers novel biology.</title>
        <authorList>
            <person name="Wiegand S."/>
            <person name="Jogler M."/>
            <person name="Boedeker C."/>
            <person name="Pinto D."/>
            <person name="Vollmers J."/>
            <person name="Rivas-Marin E."/>
            <person name="Kohn T."/>
            <person name="Peeters S.H."/>
            <person name="Heuer A."/>
            <person name="Rast P."/>
            <person name="Oberbeckmann S."/>
            <person name="Bunk B."/>
            <person name="Jeske O."/>
            <person name="Meyerdierks A."/>
            <person name="Storesund J.E."/>
            <person name="Kallscheuer N."/>
            <person name="Luecker S."/>
            <person name="Lage O.M."/>
            <person name="Pohl T."/>
            <person name="Merkel B.J."/>
            <person name="Hornburger P."/>
            <person name="Mueller R.-W."/>
            <person name="Bruemmer F."/>
            <person name="Labrenz M."/>
            <person name="Spormann A.M."/>
            <person name="Op den Camp H."/>
            <person name="Overmann J."/>
            <person name="Amann R."/>
            <person name="Jetten M.S.M."/>
            <person name="Mascher T."/>
            <person name="Medema M.H."/>
            <person name="Devos D.P."/>
            <person name="Kaster A.-K."/>
            <person name="Ovreas L."/>
            <person name="Rohde M."/>
            <person name="Galperin M.Y."/>
            <person name="Jogler C."/>
        </authorList>
    </citation>
    <scope>NUCLEOTIDE SEQUENCE [LARGE SCALE GENOMIC DNA]</scope>
    <source>
        <strain evidence="1 2">Pla110</strain>
    </source>
</reference>
<dbReference type="OrthoDB" id="285317at2"/>
<protein>
    <submittedName>
        <fullName evidence="1">Uncharacterized protein</fullName>
    </submittedName>
</protein>
<dbReference type="RefSeq" id="WP_144996862.1">
    <property type="nucleotide sequence ID" value="NZ_CP036281.1"/>
</dbReference>
<dbReference type="Proteomes" id="UP000317178">
    <property type="component" value="Chromosome"/>
</dbReference>
<organism evidence="1 2">
    <name type="scientific">Polystyrenella longa</name>
    <dbReference type="NCBI Taxonomy" id="2528007"/>
    <lineage>
        <taxon>Bacteria</taxon>
        <taxon>Pseudomonadati</taxon>
        <taxon>Planctomycetota</taxon>
        <taxon>Planctomycetia</taxon>
        <taxon>Planctomycetales</taxon>
        <taxon>Planctomycetaceae</taxon>
        <taxon>Polystyrenella</taxon>
    </lineage>
</organism>
<evidence type="ECO:0000313" key="2">
    <source>
        <dbReference type="Proteomes" id="UP000317178"/>
    </source>
</evidence>